<evidence type="ECO:0000256" key="1">
    <source>
        <dbReference type="SAM" id="Phobius"/>
    </source>
</evidence>
<comment type="caution">
    <text evidence="2">The sequence shown here is derived from an EMBL/GenBank/DDBJ whole genome shotgun (WGS) entry which is preliminary data.</text>
</comment>
<dbReference type="Proteomes" id="UP000251960">
    <property type="component" value="Chromosome 1"/>
</dbReference>
<dbReference type="EMBL" id="NCVQ01000001">
    <property type="protein sequence ID" value="PWZ53228.1"/>
    <property type="molecule type" value="Genomic_DNA"/>
</dbReference>
<gene>
    <name evidence="2" type="ORF">Zm00014a_031599</name>
</gene>
<keyword evidence="1" id="KW-1133">Transmembrane helix</keyword>
<organism evidence="2">
    <name type="scientific">Zea mays</name>
    <name type="common">Maize</name>
    <dbReference type="NCBI Taxonomy" id="4577"/>
    <lineage>
        <taxon>Eukaryota</taxon>
        <taxon>Viridiplantae</taxon>
        <taxon>Streptophyta</taxon>
        <taxon>Embryophyta</taxon>
        <taxon>Tracheophyta</taxon>
        <taxon>Spermatophyta</taxon>
        <taxon>Magnoliopsida</taxon>
        <taxon>Liliopsida</taxon>
        <taxon>Poales</taxon>
        <taxon>Poaceae</taxon>
        <taxon>PACMAD clade</taxon>
        <taxon>Panicoideae</taxon>
        <taxon>Andropogonodae</taxon>
        <taxon>Andropogoneae</taxon>
        <taxon>Tripsacinae</taxon>
        <taxon>Zea</taxon>
    </lineage>
</organism>
<dbReference type="PANTHER" id="PTHR37223">
    <property type="entry name" value="OS08G0528601 PROTEIN"/>
    <property type="match status" value="1"/>
</dbReference>
<reference evidence="2" key="1">
    <citation type="journal article" date="2018" name="Nat. Genet.">
        <title>Extensive intraspecific gene order and gene structural variations between Mo17 and other maize genomes.</title>
        <authorList>
            <person name="Sun S."/>
            <person name="Zhou Y."/>
            <person name="Chen J."/>
            <person name="Shi J."/>
            <person name="Zhao H."/>
            <person name="Zhao H."/>
            <person name="Song W."/>
            <person name="Zhang M."/>
            <person name="Cui Y."/>
            <person name="Dong X."/>
            <person name="Liu H."/>
            <person name="Ma X."/>
            <person name="Jiao Y."/>
            <person name="Wang B."/>
            <person name="Wei X."/>
            <person name="Stein J.C."/>
            <person name="Glaubitz J.C."/>
            <person name="Lu F."/>
            <person name="Yu G."/>
            <person name="Liang C."/>
            <person name="Fengler K."/>
            <person name="Li B."/>
            <person name="Rafalski A."/>
            <person name="Schnable P.S."/>
            <person name="Ware D.H."/>
            <person name="Buckler E.S."/>
            <person name="Lai J."/>
        </authorList>
    </citation>
    <scope>NUCLEOTIDE SEQUENCE [LARGE SCALE GENOMIC DNA]</scope>
    <source>
        <tissue evidence="2">Seedling</tissue>
    </source>
</reference>
<feature type="transmembrane region" description="Helical" evidence="1">
    <location>
        <begin position="30"/>
        <end position="51"/>
    </location>
</feature>
<name>A0A317Y3M2_MAIZE</name>
<protein>
    <submittedName>
        <fullName evidence="2">Uncharacterized protein</fullName>
    </submittedName>
</protein>
<accession>A0A317Y3M2</accession>
<keyword evidence="1" id="KW-0812">Transmembrane</keyword>
<dbReference type="AlphaFoldDB" id="A0A317Y3M2"/>
<proteinExistence type="predicted"/>
<keyword evidence="1" id="KW-0472">Membrane</keyword>
<sequence>MRQQRGGVGAGRREDDPGLLTRAVDRAFRFVRLAEFEIFFVLFFLIAFFLFKDLVSTPHQPRVYLP</sequence>
<dbReference type="PANTHER" id="PTHR37223:SF1">
    <property type="entry name" value="OS08G0528601 PROTEIN"/>
    <property type="match status" value="1"/>
</dbReference>
<evidence type="ECO:0000313" key="2">
    <source>
        <dbReference type="EMBL" id="PWZ53228.1"/>
    </source>
</evidence>